<sequence>MTRQTTRATFLRLRSRRSRSSLYLFTGHHLSQDRSQPPRPPGALNRSCSILSGAREDRMARRTTGKESR</sequence>
<reference evidence="2 3" key="1">
    <citation type="journal article" date="2014" name="Appl. Environ. Microbiol.">
        <title>Genomic encyclopedia of type strains of the genus Bifidobacterium.</title>
        <authorList>
            <person name="Milani C."/>
            <person name="Lugli G.A."/>
            <person name="Duranti S."/>
            <person name="Turroni F."/>
            <person name="Bottacini F."/>
            <person name="Mangifesta M."/>
            <person name="Sanchez B."/>
            <person name="Viappiani A."/>
            <person name="Mancabelli L."/>
            <person name="Taminiau B."/>
            <person name="Delcenserie V."/>
            <person name="Barrangou R."/>
            <person name="Margolles A."/>
            <person name="van Sinderen D."/>
            <person name="Ventura M."/>
        </authorList>
    </citation>
    <scope>NUCLEOTIDE SEQUENCE [LARGE SCALE GENOMIC DNA]</scope>
    <source>
        <strain evidence="2 3">LMG 11587</strain>
    </source>
</reference>
<feature type="region of interest" description="Disordered" evidence="1">
    <location>
        <begin position="25"/>
        <end position="69"/>
    </location>
</feature>
<evidence type="ECO:0000313" key="3">
    <source>
        <dbReference type="Proteomes" id="UP000028569"/>
    </source>
</evidence>
<dbReference type="AlphaFoldDB" id="A0A087VVI5"/>
<protein>
    <submittedName>
        <fullName evidence="2">Uncharacterized protein</fullName>
    </submittedName>
</protein>
<dbReference type="KEGG" id="bii:BINDI_0979"/>
<dbReference type="Proteomes" id="UP000028569">
    <property type="component" value="Chromosome"/>
</dbReference>
<organism evidence="2 3">
    <name type="scientific">Bifidobacterium [indicum] DSM 20214 = LMG 11587</name>
    <dbReference type="NCBI Taxonomy" id="1341694"/>
    <lineage>
        <taxon>Bacteria</taxon>
        <taxon>Bacillati</taxon>
        <taxon>Actinomycetota</taxon>
        <taxon>Actinomycetes</taxon>
        <taxon>Bifidobacteriales</taxon>
        <taxon>Bifidobacteriaceae</taxon>
        <taxon>Bifidobacterium</taxon>
    </lineage>
</organism>
<dbReference type="EMBL" id="CP006018">
    <property type="protein sequence ID" value="AIC92243.1"/>
    <property type="molecule type" value="Genomic_DNA"/>
</dbReference>
<name>A0A087VVI5_9BIFI</name>
<evidence type="ECO:0000256" key="1">
    <source>
        <dbReference type="SAM" id="MobiDB-lite"/>
    </source>
</evidence>
<accession>A0A087VVI5</accession>
<dbReference type="HOGENOM" id="CLU_2767583_0_0_11"/>
<gene>
    <name evidence="2" type="ORF">BINDI_0979</name>
</gene>
<keyword evidence="3" id="KW-1185">Reference proteome</keyword>
<proteinExistence type="predicted"/>
<feature type="compositionally biased region" description="Basic and acidic residues" evidence="1">
    <location>
        <begin position="54"/>
        <end position="69"/>
    </location>
</feature>
<evidence type="ECO:0000313" key="2">
    <source>
        <dbReference type="EMBL" id="AIC92243.1"/>
    </source>
</evidence>